<feature type="compositionally biased region" description="Pro residues" evidence="3">
    <location>
        <begin position="321"/>
        <end position="341"/>
    </location>
</feature>
<sequence length="429" mass="47758">MKGFGKAIKRTPFAVTTRIGMAKKSNDPEFDDYHRNFTAIEGAAEKMLKHTKAFTEGVTLLFTSGASLATHFATLFQPISGEYDLIGKHPDAAHTIRNATKYETAMEEMRSLVAPELELIESRIVGPLKELQATMKLIRKTITKRDHKLVDYDRFNNSLTKLRDKKEKSLSDEKNLFKLEQDFEQATNEYEYINNALKTDLPRFMTLSTQFIDPLFDSFFYMQLNIYYLILEKMNSFADEAKYDITNAPGSQIQQDYETKRTNAWEVIEDLGIIKRIISVSKLVQASRSQNGQSSGASSVGRSPSTSSSSRAAPSAAPPFKKAPPPPPSSASSHAPPPPYTPSSSGSSAAATKRPPPPPPPLKPKPKIVPKVQYVVALYDFTAQAEGDLSFKTGDRIEIVERSANTEDWWTGRLNGEQGVFPGNYVQDV</sequence>
<dbReference type="InterPro" id="IPR027267">
    <property type="entry name" value="AH/BAR_dom_sf"/>
</dbReference>
<evidence type="ECO:0000259" key="5">
    <source>
        <dbReference type="PROSITE" id="PS51021"/>
    </source>
</evidence>
<feature type="compositionally biased region" description="Low complexity" evidence="3">
    <location>
        <begin position="342"/>
        <end position="353"/>
    </location>
</feature>
<feature type="domain" description="SH3" evidence="4">
    <location>
        <begin position="370"/>
        <end position="429"/>
    </location>
</feature>
<dbReference type="Pfam" id="PF03114">
    <property type="entry name" value="BAR"/>
    <property type="match status" value="1"/>
</dbReference>
<dbReference type="CDD" id="cd07599">
    <property type="entry name" value="BAR_Rvs167p"/>
    <property type="match status" value="1"/>
</dbReference>
<gene>
    <name evidence="6" type="primary">hob1</name>
    <name evidence="6" type="ORF">LshimejAT787_0308770</name>
</gene>
<dbReference type="InterPro" id="IPR036028">
    <property type="entry name" value="SH3-like_dom_sf"/>
</dbReference>
<proteinExistence type="predicted"/>
<evidence type="ECO:0000259" key="4">
    <source>
        <dbReference type="PROSITE" id="PS50002"/>
    </source>
</evidence>
<dbReference type="SMART" id="SM00721">
    <property type="entry name" value="BAR"/>
    <property type="match status" value="1"/>
</dbReference>
<dbReference type="EMBL" id="BRPK01000003">
    <property type="protein sequence ID" value="GLB36589.1"/>
    <property type="molecule type" value="Genomic_DNA"/>
</dbReference>
<dbReference type="Pfam" id="PF00018">
    <property type="entry name" value="SH3_1"/>
    <property type="match status" value="1"/>
</dbReference>
<dbReference type="PROSITE" id="PS51021">
    <property type="entry name" value="BAR"/>
    <property type="match status" value="1"/>
</dbReference>
<dbReference type="GO" id="GO:0006897">
    <property type="term" value="P:endocytosis"/>
    <property type="evidence" value="ECO:0007669"/>
    <property type="project" value="InterPro"/>
</dbReference>
<dbReference type="SMART" id="SM00326">
    <property type="entry name" value="SH3"/>
    <property type="match status" value="1"/>
</dbReference>
<evidence type="ECO:0000313" key="7">
    <source>
        <dbReference type="Proteomes" id="UP001063166"/>
    </source>
</evidence>
<dbReference type="PANTHER" id="PTHR47174">
    <property type="entry name" value="BRIDGING INTEGRATOR 3"/>
    <property type="match status" value="1"/>
</dbReference>
<dbReference type="SUPFAM" id="SSF103657">
    <property type="entry name" value="BAR/IMD domain-like"/>
    <property type="match status" value="1"/>
</dbReference>
<dbReference type="SUPFAM" id="SSF50044">
    <property type="entry name" value="SH3-domain"/>
    <property type="match status" value="1"/>
</dbReference>
<evidence type="ECO:0000256" key="2">
    <source>
        <dbReference type="PROSITE-ProRule" id="PRU00192"/>
    </source>
</evidence>
<evidence type="ECO:0000256" key="1">
    <source>
        <dbReference type="ARBA" id="ARBA00022443"/>
    </source>
</evidence>
<dbReference type="AlphaFoldDB" id="A0A9P3PJH4"/>
<accession>A0A9P3PJH4</accession>
<dbReference type="Gene3D" id="1.20.1270.60">
    <property type="entry name" value="Arfaptin homology (AH) domain/BAR domain"/>
    <property type="match status" value="1"/>
</dbReference>
<feature type="domain" description="BAR" evidence="5">
    <location>
        <begin position="15"/>
        <end position="247"/>
    </location>
</feature>
<dbReference type="PANTHER" id="PTHR47174:SF1">
    <property type="entry name" value="REDUCED VIABILITY UPON STARVATION PROTEIN 167"/>
    <property type="match status" value="1"/>
</dbReference>
<dbReference type="InterPro" id="IPR046982">
    <property type="entry name" value="BIN3/RVS161-like"/>
</dbReference>
<dbReference type="GO" id="GO:0030479">
    <property type="term" value="C:actin cortical patch"/>
    <property type="evidence" value="ECO:0007669"/>
    <property type="project" value="TreeGrafter"/>
</dbReference>
<dbReference type="PROSITE" id="PS50002">
    <property type="entry name" value="SH3"/>
    <property type="match status" value="1"/>
</dbReference>
<dbReference type="GO" id="GO:0043332">
    <property type="term" value="C:mating projection tip"/>
    <property type="evidence" value="ECO:0007669"/>
    <property type="project" value="TreeGrafter"/>
</dbReference>
<dbReference type="GO" id="GO:0008289">
    <property type="term" value="F:lipid binding"/>
    <property type="evidence" value="ECO:0007669"/>
    <property type="project" value="TreeGrafter"/>
</dbReference>
<dbReference type="PRINTS" id="PR00452">
    <property type="entry name" value="SH3DOMAIN"/>
</dbReference>
<name>A0A9P3PJH4_LYOSH</name>
<dbReference type="OrthoDB" id="2159336at2759"/>
<dbReference type="Proteomes" id="UP001063166">
    <property type="component" value="Unassembled WGS sequence"/>
</dbReference>
<organism evidence="6 7">
    <name type="scientific">Lyophyllum shimeji</name>
    <name type="common">Hon-shimeji</name>
    <name type="synonym">Tricholoma shimeji</name>
    <dbReference type="NCBI Taxonomy" id="47721"/>
    <lineage>
        <taxon>Eukaryota</taxon>
        <taxon>Fungi</taxon>
        <taxon>Dikarya</taxon>
        <taxon>Basidiomycota</taxon>
        <taxon>Agaricomycotina</taxon>
        <taxon>Agaricomycetes</taxon>
        <taxon>Agaricomycetidae</taxon>
        <taxon>Agaricales</taxon>
        <taxon>Tricholomatineae</taxon>
        <taxon>Lyophyllaceae</taxon>
        <taxon>Lyophyllum</taxon>
    </lineage>
</organism>
<evidence type="ECO:0000256" key="3">
    <source>
        <dbReference type="SAM" id="MobiDB-lite"/>
    </source>
</evidence>
<dbReference type="GO" id="GO:1990528">
    <property type="term" value="C:Rvs161p-Rvs167p complex"/>
    <property type="evidence" value="ECO:0007669"/>
    <property type="project" value="TreeGrafter"/>
</dbReference>
<dbReference type="FunFam" id="2.30.30.40:FF:000100">
    <property type="entry name" value="SH3 domain-containing YSC84-like protein 1"/>
    <property type="match status" value="1"/>
</dbReference>
<dbReference type="GO" id="GO:0097320">
    <property type="term" value="P:plasma membrane tubulation"/>
    <property type="evidence" value="ECO:0007669"/>
    <property type="project" value="TreeGrafter"/>
</dbReference>
<feature type="compositionally biased region" description="Pro residues" evidence="3">
    <location>
        <begin position="354"/>
        <end position="363"/>
    </location>
</feature>
<dbReference type="InterPro" id="IPR001452">
    <property type="entry name" value="SH3_domain"/>
</dbReference>
<comment type="caution">
    <text evidence="6">The sequence shown here is derived from an EMBL/GenBank/DDBJ whole genome shotgun (WGS) entry which is preliminary data.</text>
</comment>
<feature type="compositionally biased region" description="Low complexity" evidence="3">
    <location>
        <begin position="294"/>
        <end position="320"/>
    </location>
</feature>
<keyword evidence="1 2" id="KW-0728">SH3 domain</keyword>
<dbReference type="GO" id="GO:0051666">
    <property type="term" value="P:actin cortical patch localization"/>
    <property type="evidence" value="ECO:0007669"/>
    <property type="project" value="InterPro"/>
</dbReference>
<dbReference type="Gene3D" id="2.30.30.40">
    <property type="entry name" value="SH3 Domains"/>
    <property type="match status" value="1"/>
</dbReference>
<dbReference type="InterPro" id="IPR004148">
    <property type="entry name" value="BAR_dom"/>
</dbReference>
<protein>
    <submittedName>
        <fullName evidence="6">BAR domain containing protein</fullName>
    </submittedName>
</protein>
<keyword evidence="7" id="KW-1185">Reference proteome</keyword>
<reference evidence="6" key="1">
    <citation type="submission" date="2022-07" db="EMBL/GenBank/DDBJ databases">
        <title>The genome of Lyophyllum shimeji provides insight into the initial evolution of ectomycorrhizal fungal genome.</title>
        <authorList>
            <person name="Kobayashi Y."/>
            <person name="Shibata T."/>
            <person name="Hirakawa H."/>
            <person name="Shigenobu S."/>
            <person name="Nishiyama T."/>
            <person name="Yamada A."/>
            <person name="Hasebe M."/>
            <person name="Kawaguchi M."/>
        </authorList>
    </citation>
    <scope>NUCLEOTIDE SEQUENCE</scope>
    <source>
        <strain evidence="6">AT787</strain>
    </source>
</reference>
<evidence type="ECO:0000313" key="6">
    <source>
        <dbReference type="EMBL" id="GLB36589.1"/>
    </source>
</evidence>
<feature type="region of interest" description="Disordered" evidence="3">
    <location>
        <begin position="289"/>
        <end position="367"/>
    </location>
</feature>
<dbReference type="GO" id="GO:0031097">
    <property type="term" value="C:medial cortex"/>
    <property type="evidence" value="ECO:0007669"/>
    <property type="project" value="TreeGrafter"/>
</dbReference>